<accession>A0A134ARI8</accession>
<dbReference type="EMBL" id="LSDD01000004">
    <property type="protein sequence ID" value="KXB70297.1"/>
    <property type="molecule type" value="Genomic_DNA"/>
</dbReference>
<dbReference type="PATRIC" id="fig|157687.3.peg.92"/>
<evidence type="ECO:0000313" key="2">
    <source>
        <dbReference type="Proteomes" id="UP000070483"/>
    </source>
</evidence>
<dbReference type="AlphaFoldDB" id="A0A134ARI8"/>
<proteinExistence type="predicted"/>
<name>A0A134ARI8_9FUSO</name>
<comment type="caution">
    <text evidence="1">The sequence shown here is derived from an EMBL/GenBank/DDBJ whole genome shotgun (WGS) entry which is preliminary data.</text>
</comment>
<gene>
    <name evidence="1" type="ORF">HMPREF3180_00091</name>
</gene>
<evidence type="ECO:0000313" key="1">
    <source>
        <dbReference type="EMBL" id="KXB70297.1"/>
    </source>
</evidence>
<dbReference type="Proteomes" id="UP000070483">
    <property type="component" value="Unassembled WGS sequence"/>
</dbReference>
<protein>
    <submittedName>
        <fullName evidence="1">Uncharacterized protein</fullName>
    </submittedName>
</protein>
<reference evidence="2" key="1">
    <citation type="submission" date="2016-01" db="EMBL/GenBank/DDBJ databases">
        <authorList>
            <person name="Mitreva M."/>
            <person name="Pepin K.H."/>
            <person name="Mihindukulasuriya K.A."/>
            <person name="Fulton R."/>
            <person name="Fronick C."/>
            <person name="O'Laughlin M."/>
            <person name="Miner T."/>
            <person name="Herter B."/>
            <person name="Rosa B.A."/>
            <person name="Cordes M."/>
            <person name="Tomlinson C."/>
            <person name="Wollam A."/>
            <person name="Palsikar V.B."/>
            <person name="Mardis E.R."/>
            <person name="Wilson R.K."/>
        </authorList>
    </citation>
    <scope>NUCLEOTIDE SEQUENCE [LARGE SCALE GENOMIC DNA]</scope>
    <source>
        <strain evidence="2">KA00185</strain>
    </source>
</reference>
<sequence length="337" mass="37944">MIFLLYKFFKRKGAKNMSFVLFKAGDYGNKGKWDNKHLANLVNNKKELDIIPYHTSEFTKLGVLRNEIPVIGKFKGINVKGDEIVADNVEIFDRKEFKNRKVDRLSVEIENGEITRVGALPVGVEPAVSNSGSFADGEFSQGFEMDWINQNNIIEFSDGGSAEGKNNNGGKDGMNFEDFLKKLLEAGSEDKIKAVNEVLKTLSEEELKKVEIPKDKGPDKTEDEIRAEVKKEFAREQEIREFMLKNSNKITPALKKLGIEEFVKQSFENNDGVVEFSVNGNNQSVKSSDILSKLFENLPSFGGHKPLEFGSDDDEVSRQQQMIADEIAGYKARNNIK</sequence>
<organism evidence="1 2">
    <name type="scientific">Leptotrichia wadei</name>
    <dbReference type="NCBI Taxonomy" id="157687"/>
    <lineage>
        <taxon>Bacteria</taxon>
        <taxon>Fusobacteriati</taxon>
        <taxon>Fusobacteriota</taxon>
        <taxon>Fusobacteriia</taxon>
        <taxon>Fusobacteriales</taxon>
        <taxon>Leptotrichiaceae</taxon>
        <taxon>Leptotrichia</taxon>
    </lineage>
</organism>
<keyword evidence="2" id="KW-1185">Reference proteome</keyword>
<dbReference type="STRING" id="157687.HMPREF3180_00091"/>